<accession>A0ABP3EL75</accession>
<dbReference type="RefSeq" id="WP_344150880.1">
    <property type="nucleotide sequence ID" value="NZ_BAAABV010000002.1"/>
</dbReference>
<gene>
    <name evidence="2" type="ORF">GCM10010302_02560</name>
</gene>
<dbReference type="SUPFAM" id="SSF47336">
    <property type="entry name" value="ACP-like"/>
    <property type="match status" value="1"/>
</dbReference>
<evidence type="ECO:0000313" key="3">
    <source>
        <dbReference type="Proteomes" id="UP001501867"/>
    </source>
</evidence>
<dbReference type="Gene3D" id="1.10.1200.10">
    <property type="entry name" value="ACP-like"/>
    <property type="match status" value="1"/>
</dbReference>
<comment type="caution">
    <text evidence="2">The sequence shown here is derived from an EMBL/GenBank/DDBJ whole genome shotgun (WGS) entry which is preliminary data.</text>
</comment>
<organism evidence="2 3">
    <name type="scientific">Streptomyces polychromogenes</name>
    <dbReference type="NCBI Taxonomy" id="67342"/>
    <lineage>
        <taxon>Bacteria</taxon>
        <taxon>Bacillati</taxon>
        <taxon>Actinomycetota</taxon>
        <taxon>Actinomycetes</taxon>
        <taxon>Kitasatosporales</taxon>
        <taxon>Streptomycetaceae</taxon>
        <taxon>Streptomyces</taxon>
    </lineage>
</organism>
<sequence length="98" mass="10285">MPVVPAALDAATVDTAVKRLVIAESRLSVPVERVADDELLDGPLLTVSSFGLVGMLMSLEDELGTELPDDIFLGRPLKTVADLVEAVLGASTVVTDPR</sequence>
<dbReference type="Proteomes" id="UP001501867">
    <property type="component" value="Unassembled WGS sequence"/>
</dbReference>
<dbReference type="PROSITE" id="PS50075">
    <property type="entry name" value="CARRIER"/>
    <property type="match status" value="1"/>
</dbReference>
<dbReference type="EMBL" id="BAAABV010000002">
    <property type="protein sequence ID" value="GAA0268323.1"/>
    <property type="molecule type" value="Genomic_DNA"/>
</dbReference>
<keyword evidence="3" id="KW-1185">Reference proteome</keyword>
<proteinExistence type="predicted"/>
<feature type="domain" description="Carrier" evidence="1">
    <location>
        <begin position="10"/>
        <end position="91"/>
    </location>
</feature>
<name>A0ABP3EL75_9ACTN</name>
<dbReference type="Pfam" id="PF00550">
    <property type="entry name" value="PP-binding"/>
    <property type="match status" value="1"/>
</dbReference>
<dbReference type="InterPro" id="IPR036736">
    <property type="entry name" value="ACP-like_sf"/>
</dbReference>
<reference evidence="3" key="1">
    <citation type="journal article" date="2019" name="Int. J. Syst. Evol. Microbiol.">
        <title>The Global Catalogue of Microorganisms (GCM) 10K type strain sequencing project: providing services to taxonomists for standard genome sequencing and annotation.</title>
        <authorList>
            <consortium name="The Broad Institute Genomics Platform"/>
            <consortium name="The Broad Institute Genome Sequencing Center for Infectious Disease"/>
            <person name="Wu L."/>
            <person name="Ma J."/>
        </authorList>
    </citation>
    <scope>NUCLEOTIDE SEQUENCE [LARGE SCALE GENOMIC DNA]</scope>
    <source>
        <strain evidence="3">JCM 4505</strain>
    </source>
</reference>
<evidence type="ECO:0000259" key="1">
    <source>
        <dbReference type="PROSITE" id="PS50075"/>
    </source>
</evidence>
<protein>
    <recommendedName>
        <fullName evidence="1">Carrier domain-containing protein</fullName>
    </recommendedName>
</protein>
<dbReference type="InterPro" id="IPR009081">
    <property type="entry name" value="PP-bd_ACP"/>
</dbReference>
<evidence type="ECO:0000313" key="2">
    <source>
        <dbReference type="EMBL" id="GAA0268323.1"/>
    </source>
</evidence>